<dbReference type="InterPro" id="IPR018580">
    <property type="entry name" value="Uncharacterised_YfhO"/>
</dbReference>
<sequence>MESVNSERRPTTYPPGLIFLIVPLDRAFGVYACVQLILAGLGSYAFARRIGLDEGPATLAGVAYMFTGHMLTYLPFPELSGATAMLPWCFWGIERAICSGAWRSWAVAAAMLGLVVLAQIQLAFYTYVATGCYALFRIVQRDEGCTTPRRRLLIGLALTYALGLGLSAVQLLPAMALSAQGQRSDIGFSLAPPEERFGSMLRLIFPALGGFERIGPPPVWGPPTFQVPYPYVGLAPLALAIIGLALARHRLAAFFGILAVASFALAVRTPLLQVFIALIPSYRQFEDHTRWYMVWGFAVAVLAGIAAQRLYTPADAGVWESASPGAGWRVRLPVARLLLLVVGAFIAGWSLHHLALFTPQSRFGQYLTMIRSQQLLPPLIFGVIGLASIVFLRLYRHNAAIAFAPVIAIAALDMWWYGAGFNTSVPPSIAQPTTDLTRELANYPRDRQLFQVLYPPTRQIAFLQAQPGPFRIHGADYDARPPNLASAYGLEDVRGYHSLYPARYNRLARLIDGKDYRRTSEGNVSLRAFLTSAYERPRLLDMLNVQYLIFPPGSATEMRYPGLELVHESDEGRIYRNSRALPRAWLVYRVATIPDDDAQLDFMARPDFDPATGAVVPEPLPAVGPAPAISDPTPTVRYAPNAVTVIAAPSVPALLVLADAYYDGWEVIVDGKPALVVRANYTLRGVWLAPGAHTVEFVYRPRPFLIGGAISLATLVIVTVGMLVRR</sequence>
<dbReference type="EMBL" id="CP000804">
    <property type="protein sequence ID" value="ABU59404.1"/>
    <property type="molecule type" value="Genomic_DNA"/>
</dbReference>
<reference evidence="2 3" key="1">
    <citation type="submission" date="2007-08" db="EMBL/GenBank/DDBJ databases">
        <title>Complete sequence of Roseiflexus castenholzii DSM 13941.</title>
        <authorList>
            <consortium name="US DOE Joint Genome Institute"/>
            <person name="Copeland A."/>
            <person name="Lucas S."/>
            <person name="Lapidus A."/>
            <person name="Barry K."/>
            <person name="Glavina del Rio T."/>
            <person name="Dalin E."/>
            <person name="Tice H."/>
            <person name="Pitluck S."/>
            <person name="Thompson L.S."/>
            <person name="Brettin T."/>
            <person name="Bruce D."/>
            <person name="Detter J.C."/>
            <person name="Han C."/>
            <person name="Tapia R."/>
            <person name="Schmutz J."/>
            <person name="Larimer F."/>
            <person name="Land M."/>
            <person name="Hauser L."/>
            <person name="Kyrpides N."/>
            <person name="Mikhailova N."/>
            <person name="Bryant D.A."/>
            <person name="Hanada S."/>
            <person name="Tsukatani Y."/>
            <person name="Richardson P."/>
        </authorList>
    </citation>
    <scope>NUCLEOTIDE SEQUENCE [LARGE SCALE GENOMIC DNA]</scope>
    <source>
        <strain evidence="3">DSM 13941 / HLO8</strain>
    </source>
</reference>
<dbReference type="PANTHER" id="PTHR38454">
    <property type="entry name" value="INTEGRAL MEMBRANE PROTEIN-RELATED"/>
    <property type="match status" value="1"/>
</dbReference>
<feature type="transmembrane region" description="Helical" evidence="1">
    <location>
        <begin position="109"/>
        <end position="136"/>
    </location>
</feature>
<keyword evidence="3" id="KW-1185">Reference proteome</keyword>
<gene>
    <name evidence="2" type="ordered locus">Rcas_3354</name>
</gene>
<feature type="transmembrane region" description="Helical" evidence="1">
    <location>
        <begin position="152"/>
        <end position="172"/>
    </location>
</feature>
<dbReference type="STRING" id="383372.Rcas_3354"/>
<feature type="transmembrane region" description="Helical" evidence="1">
    <location>
        <begin position="399"/>
        <end position="418"/>
    </location>
</feature>
<dbReference type="RefSeq" id="WP_012121828.1">
    <property type="nucleotide sequence ID" value="NC_009767.1"/>
</dbReference>
<evidence type="ECO:0008006" key="4">
    <source>
        <dbReference type="Google" id="ProtNLM"/>
    </source>
</evidence>
<feature type="transmembrane region" description="Helical" evidence="1">
    <location>
        <begin position="333"/>
        <end position="355"/>
    </location>
</feature>
<evidence type="ECO:0000313" key="2">
    <source>
        <dbReference type="EMBL" id="ABU59404.1"/>
    </source>
</evidence>
<dbReference type="HOGENOM" id="CLU_008305_1_0_0"/>
<proteinExistence type="predicted"/>
<feature type="transmembrane region" description="Helical" evidence="1">
    <location>
        <begin position="59"/>
        <end position="76"/>
    </location>
</feature>
<accession>A7NPA8</accession>
<feature type="transmembrane region" description="Helical" evidence="1">
    <location>
        <begin position="704"/>
        <end position="724"/>
    </location>
</feature>
<dbReference type="Pfam" id="PF09586">
    <property type="entry name" value="YfhO"/>
    <property type="match status" value="1"/>
</dbReference>
<feature type="transmembrane region" description="Helical" evidence="1">
    <location>
        <begin position="375"/>
        <end position="392"/>
    </location>
</feature>
<feature type="transmembrane region" description="Helical" evidence="1">
    <location>
        <begin position="28"/>
        <end position="47"/>
    </location>
</feature>
<evidence type="ECO:0000256" key="1">
    <source>
        <dbReference type="SAM" id="Phobius"/>
    </source>
</evidence>
<dbReference type="Proteomes" id="UP000000263">
    <property type="component" value="Chromosome"/>
</dbReference>
<keyword evidence="1" id="KW-0812">Transmembrane</keyword>
<keyword evidence="1" id="KW-1133">Transmembrane helix</keyword>
<dbReference type="AlphaFoldDB" id="A7NPA8"/>
<evidence type="ECO:0000313" key="3">
    <source>
        <dbReference type="Proteomes" id="UP000000263"/>
    </source>
</evidence>
<feature type="transmembrane region" description="Helical" evidence="1">
    <location>
        <begin position="229"/>
        <end position="247"/>
    </location>
</feature>
<organism evidence="2 3">
    <name type="scientific">Roseiflexus castenholzii (strain DSM 13941 / HLO8)</name>
    <dbReference type="NCBI Taxonomy" id="383372"/>
    <lineage>
        <taxon>Bacteria</taxon>
        <taxon>Bacillati</taxon>
        <taxon>Chloroflexota</taxon>
        <taxon>Chloroflexia</taxon>
        <taxon>Chloroflexales</taxon>
        <taxon>Roseiflexineae</taxon>
        <taxon>Roseiflexaceae</taxon>
        <taxon>Roseiflexus</taxon>
    </lineage>
</organism>
<feature type="transmembrane region" description="Helical" evidence="1">
    <location>
        <begin position="291"/>
        <end position="312"/>
    </location>
</feature>
<dbReference type="KEGG" id="rca:Rcas_3354"/>
<keyword evidence="1" id="KW-0472">Membrane</keyword>
<feature type="transmembrane region" description="Helical" evidence="1">
    <location>
        <begin position="254"/>
        <end position="279"/>
    </location>
</feature>
<name>A7NPA8_ROSCS</name>
<protein>
    <recommendedName>
        <fullName evidence="4">YfhO family protein</fullName>
    </recommendedName>
</protein>
<dbReference type="eggNOG" id="COG4485">
    <property type="taxonomic scope" value="Bacteria"/>
</dbReference>
<dbReference type="PANTHER" id="PTHR38454:SF1">
    <property type="entry name" value="INTEGRAL MEMBRANE PROTEIN"/>
    <property type="match status" value="1"/>
</dbReference>